<dbReference type="InterPro" id="IPR039424">
    <property type="entry name" value="SBP_5"/>
</dbReference>
<proteinExistence type="predicted"/>
<name>A0A543CDC6_9ACTN</name>
<dbReference type="Proteomes" id="UP000316096">
    <property type="component" value="Unassembled WGS sequence"/>
</dbReference>
<dbReference type="PANTHER" id="PTHR30290:SF65">
    <property type="entry name" value="MONOACYL PHOSPHATIDYLINOSITOL TETRAMANNOSIDE-BINDING PROTEIN LPQW-RELATED"/>
    <property type="match status" value="1"/>
</dbReference>
<dbReference type="InterPro" id="IPR000914">
    <property type="entry name" value="SBP_5_dom"/>
</dbReference>
<dbReference type="GO" id="GO:0042597">
    <property type="term" value="C:periplasmic space"/>
    <property type="evidence" value="ECO:0007669"/>
    <property type="project" value="UniProtKB-ARBA"/>
</dbReference>
<evidence type="ECO:0000313" key="4">
    <source>
        <dbReference type="Proteomes" id="UP000316096"/>
    </source>
</evidence>
<dbReference type="Gene3D" id="3.90.76.10">
    <property type="entry name" value="Dipeptide-binding Protein, Domain 1"/>
    <property type="match status" value="1"/>
</dbReference>
<feature type="domain" description="Solute-binding protein family 5" evidence="2">
    <location>
        <begin position="111"/>
        <end position="460"/>
    </location>
</feature>
<dbReference type="GO" id="GO:0015833">
    <property type="term" value="P:peptide transport"/>
    <property type="evidence" value="ECO:0007669"/>
    <property type="project" value="TreeGrafter"/>
</dbReference>
<dbReference type="GO" id="GO:0043190">
    <property type="term" value="C:ATP-binding cassette (ABC) transporter complex"/>
    <property type="evidence" value="ECO:0007669"/>
    <property type="project" value="InterPro"/>
</dbReference>
<gene>
    <name evidence="3" type="ORF">FB559_0502</name>
</gene>
<dbReference type="InterPro" id="IPR030678">
    <property type="entry name" value="Peptide/Ni-bd"/>
</dbReference>
<reference evidence="3 4" key="1">
    <citation type="submission" date="2019-06" db="EMBL/GenBank/DDBJ databases">
        <title>Sequencing the genomes of 1000 actinobacteria strains.</title>
        <authorList>
            <person name="Klenk H.-P."/>
        </authorList>
    </citation>
    <scope>NUCLEOTIDE SEQUENCE [LARGE SCALE GENOMIC DNA]</scope>
    <source>
        <strain evidence="3 4">DSM 102200</strain>
    </source>
</reference>
<dbReference type="Gene3D" id="3.10.105.10">
    <property type="entry name" value="Dipeptide-binding Protein, Domain 3"/>
    <property type="match status" value="1"/>
</dbReference>
<sequence>MRSRVSVVVILLAALALPSGCGTPHREPRRGIAAYDIAPTSREHVRDGGTLRLATTEFRTQWNYWHLGGADLDTARILGALMPWLFRSDQNGRITADPAYLLKAGITRTRPKQVITYDLNPKARWSDGTPLNFRDFQALWHACRGRDRAYQITTSTGYERIESVERGTSDRQVVVTYARPFGEWRGLFSPLYPAKAISGRAAWDRGWVNHLPITAGPFRPERLDRTAQAFSVVRDPRWWGPRAKLDRVVFRYLARDAMPGAFANGEIDAFDVGSDAAAYRRAGQAADTVVRRAAGPDFSQLTFNGAAPALTDVNVRRAVAMAIDRQAIARSSLTGLDWPIRLLNDHAFVNTQEGYRNDAGDLTAYDPNQARRLLDAAGWRANGPTRWKNGKSLVLRYVYPLSNATSRQNGELIQAMLGPVGVRLELRPVPDSDFFDRYLIRGAYDLAPFSWIGGAFPISGLRSIYGRPQGGGVQQNVARIGSRRLDATLDRASTELDPTKARRYANEADRMIWTEVHSLTLYQRPQILPTRRTLVNWGAFGLYTPVWTDVGFRD</sequence>
<dbReference type="Gene3D" id="3.40.190.10">
    <property type="entry name" value="Periplasmic binding protein-like II"/>
    <property type="match status" value="1"/>
</dbReference>
<dbReference type="PANTHER" id="PTHR30290">
    <property type="entry name" value="PERIPLASMIC BINDING COMPONENT OF ABC TRANSPORTER"/>
    <property type="match status" value="1"/>
</dbReference>
<organism evidence="3 4">
    <name type="scientific">Actinoallomurus bryophytorum</name>
    <dbReference type="NCBI Taxonomy" id="1490222"/>
    <lineage>
        <taxon>Bacteria</taxon>
        <taxon>Bacillati</taxon>
        <taxon>Actinomycetota</taxon>
        <taxon>Actinomycetes</taxon>
        <taxon>Streptosporangiales</taxon>
        <taxon>Thermomonosporaceae</taxon>
        <taxon>Actinoallomurus</taxon>
    </lineage>
</organism>
<keyword evidence="1" id="KW-0732">Signal</keyword>
<comment type="caution">
    <text evidence="3">The sequence shown here is derived from an EMBL/GenBank/DDBJ whole genome shotgun (WGS) entry which is preliminary data.</text>
</comment>
<accession>A0A543CDC6</accession>
<dbReference type="SUPFAM" id="SSF53850">
    <property type="entry name" value="Periplasmic binding protein-like II"/>
    <property type="match status" value="1"/>
</dbReference>
<protein>
    <submittedName>
        <fullName evidence="3">Peptide/nickel transport system substrate-binding protein</fullName>
    </submittedName>
</protein>
<dbReference type="RefSeq" id="WP_141952795.1">
    <property type="nucleotide sequence ID" value="NZ_VFOZ01000001.1"/>
</dbReference>
<feature type="chain" id="PRO_5039101347" evidence="1">
    <location>
        <begin position="22"/>
        <end position="554"/>
    </location>
</feature>
<dbReference type="GO" id="GO:1904680">
    <property type="term" value="F:peptide transmembrane transporter activity"/>
    <property type="evidence" value="ECO:0007669"/>
    <property type="project" value="TreeGrafter"/>
</dbReference>
<dbReference type="AlphaFoldDB" id="A0A543CDC6"/>
<dbReference type="PIRSF" id="PIRSF002741">
    <property type="entry name" value="MppA"/>
    <property type="match status" value="1"/>
</dbReference>
<feature type="signal peptide" evidence="1">
    <location>
        <begin position="1"/>
        <end position="21"/>
    </location>
</feature>
<keyword evidence="4" id="KW-1185">Reference proteome</keyword>
<evidence type="ECO:0000259" key="2">
    <source>
        <dbReference type="Pfam" id="PF00496"/>
    </source>
</evidence>
<dbReference type="OrthoDB" id="7888869at2"/>
<evidence type="ECO:0000256" key="1">
    <source>
        <dbReference type="SAM" id="SignalP"/>
    </source>
</evidence>
<evidence type="ECO:0000313" key="3">
    <source>
        <dbReference type="EMBL" id="TQL95010.1"/>
    </source>
</evidence>
<dbReference type="CDD" id="cd08501">
    <property type="entry name" value="PBP2_Lpqw"/>
    <property type="match status" value="1"/>
</dbReference>
<dbReference type="Pfam" id="PF00496">
    <property type="entry name" value="SBP_bac_5"/>
    <property type="match status" value="1"/>
</dbReference>
<dbReference type="EMBL" id="VFOZ01000001">
    <property type="protein sequence ID" value="TQL95010.1"/>
    <property type="molecule type" value="Genomic_DNA"/>
</dbReference>